<dbReference type="InterPro" id="IPR036236">
    <property type="entry name" value="Znf_C2H2_sf"/>
</dbReference>
<sequence length="269" mass="31328">MYECGDCNRAFPSGWRARDQHCNATGHSIPDFECFTCDEYFDDNWDRSEHMHDWCHLPDDYYECDICIEVFLSEAEVTKHEVHDHYYCSDCDRTFNNLNNIKMHLNSRSHRGEAINCPFCKRSFATATGVAHHLEGAACPNAPNVNREQMYKLVRKIDPNGMISKKLIGWKESPQTKYQATDRAWNGSGWECYFCHRTFGKLESLNQHLNSPAHQQPLYHCPNRSCQLDFKTLAAVINHLESESCSFMRFEQVQKKIGTIIRGDRLLKF</sequence>
<dbReference type="SMART" id="SM00355">
    <property type="entry name" value="ZnF_C2H2"/>
    <property type="match status" value="7"/>
</dbReference>
<protein>
    <recommendedName>
        <fullName evidence="6">C2H2-type domain-containing protein</fullName>
    </recommendedName>
</protein>
<evidence type="ECO:0000313" key="7">
    <source>
        <dbReference type="EMBL" id="KAK0721350.1"/>
    </source>
</evidence>
<dbReference type="PROSITE" id="PS00028">
    <property type="entry name" value="ZINC_FINGER_C2H2_1"/>
    <property type="match status" value="3"/>
</dbReference>
<dbReference type="PANTHER" id="PTHR24409:SF356">
    <property type="entry name" value="C2H2 FINGER DOMAIN TRANSCRIPTION FACTOR (EUROFUNG)"/>
    <property type="match status" value="1"/>
</dbReference>
<comment type="caution">
    <text evidence="7">The sequence shown here is derived from an EMBL/GenBank/DDBJ whole genome shotgun (WGS) entry which is preliminary data.</text>
</comment>
<dbReference type="Proteomes" id="UP001172159">
    <property type="component" value="Unassembled WGS sequence"/>
</dbReference>
<reference evidence="7" key="1">
    <citation type="submission" date="2023-06" db="EMBL/GenBank/DDBJ databases">
        <title>Genome-scale phylogeny and comparative genomics of the fungal order Sordariales.</title>
        <authorList>
            <consortium name="Lawrence Berkeley National Laboratory"/>
            <person name="Hensen N."/>
            <person name="Bonometti L."/>
            <person name="Westerberg I."/>
            <person name="Brannstrom I.O."/>
            <person name="Guillou S."/>
            <person name="Cros-Aarteil S."/>
            <person name="Calhoun S."/>
            <person name="Haridas S."/>
            <person name="Kuo A."/>
            <person name="Mondo S."/>
            <person name="Pangilinan J."/>
            <person name="Riley R."/>
            <person name="Labutti K."/>
            <person name="Andreopoulos B."/>
            <person name="Lipzen A."/>
            <person name="Chen C."/>
            <person name="Yanf M."/>
            <person name="Daum C."/>
            <person name="Ng V."/>
            <person name="Clum A."/>
            <person name="Steindorff A."/>
            <person name="Ohm R."/>
            <person name="Martin F."/>
            <person name="Silar P."/>
            <person name="Natvig D."/>
            <person name="Lalanne C."/>
            <person name="Gautier V."/>
            <person name="Ament-Velasquez S.L."/>
            <person name="Kruys A."/>
            <person name="Hutchinson M.I."/>
            <person name="Powell A.J."/>
            <person name="Barry K."/>
            <person name="Miller A.N."/>
            <person name="Grigoriev I.V."/>
            <person name="Debuchy R."/>
            <person name="Gladieux P."/>
            <person name="Thoren M.H."/>
            <person name="Johannesson H."/>
        </authorList>
    </citation>
    <scope>NUCLEOTIDE SEQUENCE</scope>
    <source>
        <strain evidence="7">CBS 540.89</strain>
    </source>
</reference>
<dbReference type="SUPFAM" id="SSF57667">
    <property type="entry name" value="beta-beta-alpha zinc fingers"/>
    <property type="match status" value="1"/>
</dbReference>
<evidence type="ECO:0000259" key="6">
    <source>
        <dbReference type="PROSITE" id="PS50157"/>
    </source>
</evidence>
<dbReference type="Pfam" id="PF12874">
    <property type="entry name" value="zf-met"/>
    <property type="match status" value="1"/>
</dbReference>
<dbReference type="AlphaFoldDB" id="A0AA40ASS3"/>
<evidence type="ECO:0000313" key="8">
    <source>
        <dbReference type="Proteomes" id="UP001172159"/>
    </source>
</evidence>
<dbReference type="GO" id="GO:0005634">
    <property type="term" value="C:nucleus"/>
    <property type="evidence" value="ECO:0007669"/>
    <property type="project" value="TreeGrafter"/>
</dbReference>
<dbReference type="PANTHER" id="PTHR24409">
    <property type="entry name" value="ZINC FINGER PROTEIN 142"/>
    <property type="match status" value="1"/>
</dbReference>
<dbReference type="GO" id="GO:0000981">
    <property type="term" value="F:DNA-binding transcription factor activity, RNA polymerase II-specific"/>
    <property type="evidence" value="ECO:0007669"/>
    <property type="project" value="TreeGrafter"/>
</dbReference>
<accession>A0AA40ASS3</accession>
<dbReference type="PROSITE" id="PS50157">
    <property type="entry name" value="ZINC_FINGER_C2H2_2"/>
    <property type="match status" value="2"/>
</dbReference>
<evidence type="ECO:0000256" key="4">
    <source>
        <dbReference type="ARBA" id="ARBA00022833"/>
    </source>
</evidence>
<dbReference type="Pfam" id="PF12171">
    <property type="entry name" value="zf-C2H2_jaz"/>
    <property type="match status" value="1"/>
</dbReference>
<keyword evidence="8" id="KW-1185">Reference proteome</keyword>
<gene>
    <name evidence="7" type="ORF">B0T21DRAFT_294987</name>
</gene>
<dbReference type="InterPro" id="IPR022755">
    <property type="entry name" value="Znf_C2H2_jaz"/>
</dbReference>
<keyword evidence="3 5" id="KW-0863">Zinc-finger</keyword>
<evidence type="ECO:0000256" key="3">
    <source>
        <dbReference type="ARBA" id="ARBA00022771"/>
    </source>
</evidence>
<evidence type="ECO:0000256" key="1">
    <source>
        <dbReference type="ARBA" id="ARBA00022723"/>
    </source>
</evidence>
<keyword evidence="2" id="KW-0677">Repeat</keyword>
<dbReference type="GO" id="GO:0008270">
    <property type="term" value="F:zinc ion binding"/>
    <property type="evidence" value="ECO:0007669"/>
    <property type="project" value="UniProtKB-KW"/>
</dbReference>
<dbReference type="InterPro" id="IPR013087">
    <property type="entry name" value="Znf_C2H2_type"/>
</dbReference>
<evidence type="ECO:0000256" key="5">
    <source>
        <dbReference type="PROSITE-ProRule" id="PRU00042"/>
    </source>
</evidence>
<dbReference type="GO" id="GO:0000977">
    <property type="term" value="F:RNA polymerase II transcription regulatory region sequence-specific DNA binding"/>
    <property type="evidence" value="ECO:0007669"/>
    <property type="project" value="TreeGrafter"/>
</dbReference>
<evidence type="ECO:0000256" key="2">
    <source>
        <dbReference type="ARBA" id="ARBA00022737"/>
    </source>
</evidence>
<keyword evidence="1" id="KW-0479">Metal-binding</keyword>
<dbReference type="EMBL" id="JAUKTV010000012">
    <property type="protein sequence ID" value="KAK0721350.1"/>
    <property type="molecule type" value="Genomic_DNA"/>
</dbReference>
<dbReference type="Gene3D" id="3.30.160.60">
    <property type="entry name" value="Classic Zinc Finger"/>
    <property type="match status" value="2"/>
</dbReference>
<name>A0AA40ASS3_9PEZI</name>
<feature type="domain" description="C2H2-type" evidence="6">
    <location>
        <begin position="190"/>
        <end position="217"/>
    </location>
</feature>
<proteinExistence type="predicted"/>
<organism evidence="7 8">
    <name type="scientific">Apiosordaria backusii</name>
    <dbReference type="NCBI Taxonomy" id="314023"/>
    <lineage>
        <taxon>Eukaryota</taxon>
        <taxon>Fungi</taxon>
        <taxon>Dikarya</taxon>
        <taxon>Ascomycota</taxon>
        <taxon>Pezizomycotina</taxon>
        <taxon>Sordariomycetes</taxon>
        <taxon>Sordariomycetidae</taxon>
        <taxon>Sordariales</taxon>
        <taxon>Lasiosphaeriaceae</taxon>
        <taxon>Apiosordaria</taxon>
    </lineage>
</organism>
<keyword evidence="4" id="KW-0862">Zinc</keyword>
<feature type="domain" description="C2H2-type" evidence="6">
    <location>
        <begin position="86"/>
        <end position="115"/>
    </location>
</feature>